<protein>
    <submittedName>
        <fullName evidence="2">DUF4386 domain-containing protein</fullName>
    </submittedName>
</protein>
<organism evidence="2 3">
    <name type="scientific">Fulvivirga lutea</name>
    <dbReference type="NCBI Taxonomy" id="2810512"/>
    <lineage>
        <taxon>Bacteria</taxon>
        <taxon>Pseudomonadati</taxon>
        <taxon>Bacteroidota</taxon>
        <taxon>Cytophagia</taxon>
        <taxon>Cytophagales</taxon>
        <taxon>Fulvivirgaceae</taxon>
        <taxon>Fulvivirga</taxon>
    </lineage>
</organism>
<keyword evidence="3" id="KW-1185">Reference proteome</keyword>
<dbReference type="EMBL" id="CP070608">
    <property type="protein sequence ID" value="QSE98848.1"/>
    <property type="molecule type" value="Genomic_DNA"/>
</dbReference>
<feature type="transmembrane region" description="Helical" evidence="1">
    <location>
        <begin position="47"/>
        <end position="70"/>
    </location>
</feature>
<dbReference type="RefSeq" id="WP_205723362.1">
    <property type="nucleotide sequence ID" value="NZ_CP070608.1"/>
</dbReference>
<evidence type="ECO:0000313" key="2">
    <source>
        <dbReference type="EMBL" id="QSE98848.1"/>
    </source>
</evidence>
<gene>
    <name evidence="2" type="ORF">JR347_07145</name>
</gene>
<dbReference type="AlphaFoldDB" id="A0A974WHW1"/>
<feature type="transmembrane region" description="Helical" evidence="1">
    <location>
        <begin position="12"/>
        <end position="35"/>
    </location>
</feature>
<keyword evidence="1" id="KW-0472">Membrane</keyword>
<reference evidence="2" key="1">
    <citation type="submission" date="2021-02" db="EMBL/GenBank/DDBJ databases">
        <title>Fulvivirga sp. S481 isolated from sea water.</title>
        <authorList>
            <person name="Bae S.S."/>
            <person name="Baek K."/>
        </authorList>
    </citation>
    <scope>NUCLEOTIDE SEQUENCE</scope>
    <source>
        <strain evidence="2">S481</strain>
    </source>
</reference>
<feature type="transmembrane region" description="Helical" evidence="1">
    <location>
        <begin position="149"/>
        <end position="169"/>
    </location>
</feature>
<feature type="transmembrane region" description="Helical" evidence="1">
    <location>
        <begin position="82"/>
        <end position="101"/>
    </location>
</feature>
<feature type="transmembrane region" description="Helical" evidence="1">
    <location>
        <begin position="175"/>
        <end position="200"/>
    </location>
</feature>
<keyword evidence="1" id="KW-0812">Transmembrane</keyword>
<dbReference type="KEGG" id="fuv:JR347_07145"/>
<proteinExistence type="predicted"/>
<accession>A0A974WHW1</accession>
<dbReference type="InterPro" id="IPR025495">
    <property type="entry name" value="DUF4386"/>
</dbReference>
<evidence type="ECO:0000313" key="3">
    <source>
        <dbReference type="Proteomes" id="UP000662783"/>
    </source>
</evidence>
<sequence length="207" mass="23026">MNLTPRNLSIITGLSYLVIFFAAIFANFFALESIINSPVETIQLNDFVVRLGIVAFLITVVFDVVIAWALKELYTNHPLTTLSTYFRMMHAAIMGVAIFALPLALKAATESEILAYIDTFNIIWLIGLFFFGIHLILLSNIANSPRWILVFLAIAGVMYMADTIAHFSLSNYENYASVFLALVAFPSIVGEMSFALWLLLKGGKNSQ</sequence>
<keyword evidence="1" id="KW-1133">Transmembrane helix</keyword>
<name>A0A974WHW1_9BACT</name>
<dbReference type="Proteomes" id="UP000662783">
    <property type="component" value="Chromosome"/>
</dbReference>
<evidence type="ECO:0000256" key="1">
    <source>
        <dbReference type="SAM" id="Phobius"/>
    </source>
</evidence>
<feature type="transmembrane region" description="Helical" evidence="1">
    <location>
        <begin position="113"/>
        <end position="137"/>
    </location>
</feature>
<dbReference type="Pfam" id="PF14329">
    <property type="entry name" value="DUF4386"/>
    <property type="match status" value="1"/>
</dbReference>